<keyword evidence="4 10" id="KW-0812">Transmembrane</keyword>
<dbReference type="AlphaFoldDB" id="A0A6J1PGR3"/>
<evidence type="ECO:0000256" key="4">
    <source>
        <dbReference type="ARBA" id="ARBA00022692"/>
    </source>
</evidence>
<dbReference type="GO" id="GO:0005549">
    <property type="term" value="F:odorant binding"/>
    <property type="evidence" value="ECO:0007669"/>
    <property type="project" value="InterPro"/>
</dbReference>
<evidence type="ECO:0000256" key="1">
    <source>
        <dbReference type="ARBA" id="ARBA00004651"/>
    </source>
</evidence>
<keyword evidence="3" id="KW-0716">Sensory transduction</keyword>
<evidence type="ECO:0000313" key="11">
    <source>
        <dbReference type="Proteomes" id="UP000504618"/>
    </source>
</evidence>
<dbReference type="InterPro" id="IPR004117">
    <property type="entry name" value="7tm6_olfct_rcpt"/>
</dbReference>
<dbReference type="GO" id="GO:0007165">
    <property type="term" value="P:signal transduction"/>
    <property type="evidence" value="ECO:0007669"/>
    <property type="project" value="UniProtKB-KW"/>
</dbReference>
<feature type="transmembrane region" description="Helical" evidence="10">
    <location>
        <begin position="75"/>
        <end position="97"/>
    </location>
</feature>
<evidence type="ECO:0000256" key="5">
    <source>
        <dbReference type="ARBA" id="ARBA00022725"/>
    </source>
</evidence>
<dbReference type="OrthoDB" id="7542426at2759"/>
<sequence>MKQYASGAKRYTAIFTLSVILLVFALLLYPIWPRIFDILLPMNETRPHISPLFVTEYFIDQEKYFYLISLHTNTAFTIGIGVMLATGTMFIVYLQYACGMFRIASYRVKQAITIEILQKNSMMNKNLIYKELIYAVDMHRKAMKFSESTISRFKVMFSLLIIVGVICASLNFFRIFQMVSLSCDVKELSLRLIFFIIHFCYMFAANFLAQEITNHNNEVFTTVYNVQWYVTPLQIQKMILFLLQRGTKAFTMNIAGLFVGSLESAATLLSTAVSYFTVLHSMQN</sequence>
<accession>A0A6J1PGR3</accession>
<keyword evidence="7 10" id="KW-0472">Membrane</keyword>
<evidence type="ECO:0000256" key="9">
    <source>
        <dbReference type="ARBA" id="ARBA00023224"/>
    </source>
</evidence>
<keyword evidence="2" id="KW-1003">Cell membrane</keyword>
<comment type="subcellular location">
    <subcellularLocation>
        <location evidence="1">Cell membrane</location>
        <topology evidence="1">Multi-pass membrane protein</topology>
    </subcellularLocation>
</comment>
<dbReference type="Proteomes" id="UP000504618">
    <property type="component" value="Unplaced"/>
</dbReference>
<keyword evidence="6 10" id="KW-1133">Transmembrane helix</keyword>
<feature type="transmembrane region" description="Helical" evidence="10">
    <location>
        <begin position="254"/>
        <end position="278"/>
    </location>
</feature>
<dbReference type="RefSeq" id="XP_024868566.1">
    <property type="nucleotide sequence ID" value="XM_025012798.1"/>
</dbReference>
<dbReference type="PANTHER" id="PTHR21137:SF35">
    <property type="entry name" value="ODORANT RECEPTOR 19A-RELATED"/>
    <property type="match status" value="1"/>
</dbReference>
<evidence type="ECO:0000256" key="10">
    <source>
        <dbReference type="SAM" id="Phobius"/>
    </source>
</evidence>
<name>A0A6J1PGR3_9HYME</name>
<keyword evidence="5" id="KW-0552">Olfaction</keyword>
<dbReference type="PANTHER" id="PTHR21137">
    <property type="entry name" value="ODORANT RECEPTOR"/>
    <property type="match status" value="1"/>
</dbReference>
<evidence type="ECO:0000256" key="3">
    <source>
        <dbReference type="ARBA" id="ARBA00022606"/>
    </source>
</evidence>
<organism evidence="11 12">
    <name type="scientific">Temnothorax curvispinosus</name>
    <dbReference type="NCBI Taxonomy" id="300111"/>
    <lineage>
        <taxon>Eukaryota</taxon>
        <taxon>Metazoa</taxon>
        <taxon>Ecdysozoa</taxon>
        <taxon>Arthropoda</taxon>
        <taxon>Hexapoda</taxon>
        <taxon>Insecta</taxon>
        <taxon>Pterygota</taxon>
        <taxon>Neoptera</taxon>
        <taxon>Endopterygota</taxon>
        <taxon>Hymenoptera</taxon>
        <taxon>Apocrita</taxon>
        <taxon>Aculeata</taxon>
        <taxon>Formicoidea</taxon>
        <taxon>Formicidae</taxon>
        <taxon>Myrmicinae</taxon>
        <taxon>Temnothorax</taxon>
    </lineage>
</organism>
<gene>
    <name evidence="12" type="primary">LOC112452505</name>
</gene>
<feature type="transmembrane region" description="Helical" evidence="10">
    <location>
        <begin position="153"/>
        <end position="176"/>
    </location>
</feature>
<keyword evidence="11" id="KW-1185">Reference proteome</keyword>
<evidence type="ECO:0000256" key="7">
    <source>
        <dbReference type="ARBA" id="ARBA00023136"/>
    </source>
</evidence>
<evidence type="ECO:0000256" key="8">
    <source>
        <dbReference type="ARBA" id="ARBA00023170"/>
    </source>
</evidence>
<evidence type="ECO:0000256" key="6">
    <source>
        <dbReference type="ARBA" id="ARBA00022989"/>
    </source>
</evidence>
<protein>
    <submittedName>
        <fullName evidence="12">Uncharacterized protein LOC112452505</fullName>
    </submittedName>
</protein>
<dbReference type="Pfam" id="PF02949">
    <property type="entry name" value="7tm_6"/>
    <property type="match status" value="1"/>
</dbReference>
<proteinExistence type="predicted"/>
<evidence type="ECO:0000256" key="2">
    <source>
        <dbReference type="ARBA" id="ARBA00022475"/>
    </source>
</evidence>
<keyword evidence="9" id="KW-0807">Transducer</keyword>
<keyword evidence="8" id="KW-0675">Receptor</keyword>
<dbReference type="GeneID" id="112452505"/>
<evidence type="ECO:0000313" key="12">
    <source>
        <dbReference type="RefSeq" id="XP_024868566.1"/>
    </source>
</evidence>
<reference evidence="12" key="1">
    <citation type="submission" date="2025-08" db="UniProtKB">
        <authorList>
            <consortium name="RefSeq"/>
        </authorList>
    </citation>
    <scope>IDENTIFICATION</scope>
    <source>
        <tissue evidence="12">Whole body</tissue>
    </source>
</reference>
<feature type="transmembrane region" description="Helical" evidence="10">
    <location>
        <begin position="188"/>
        <end position="209"/>
    </location>
</feature>
<dbReference type="GO" id="GO:0005886">
    <property type="term" value="C:plasma membrane"/>
    <property type="evidence" value="ECO:0007669"/>
    <property type="project" value="UniProtKB-SubCell"/>
</dbReference>
<feature type="transmembrane region" description="Helical" evidence="10">
    <location>
        <begin position="12"/>
        <end position="32"/>
    </location>
</feature>
<dbReference type="GO" id="GO:0004984">
    <property type="term" value="F:olfactory receptor activity"/>
    <property type="evidence" value="ECO:0007669"/>
    <property type="project" value="InterPro"/>
</dbReference>